<evidence type="ECO:0000256" key="7">
    <source>
        <dbReference type="ARBA" id="ARBA00022729"/>
    </source>
</evidence>
<comment type="caution">
    <text evidence="19">The sequence shown here is derived from an EMBL/GenBank/DDBJ whole genome shotgun (WGS) entry which is preliminary data.</text>
</comment>
<dbReference type="InterPro" id="IPR037066">
    <property type="entry name" value="Plug_dom_sf"/>
</dbReference>
<evidence type="ECO:0000256" key="10">
    <source>
        <dbReference type="ARBA" id="ARBA00023077"/>
    </source>
</evidence>
<evidence type="ECO:0000313" key="20">
    <source>
        <dbReference type="Proteomes" id="UP000640614"/>
    </source>
</evidence>
<keyword evidence="20" id="KW-1185">Reference proteome</keyword>
<evidence type="ECO:0000256" key="6">
    <source>
        <dbReference type="ARBA" id="ARBA00022692"/>
    </source>
</evidence>
<feature type="chain" id="PRO_5046700585" evidence="16">
    <location>
        <begin position="25"/>
        <end position="830"/>
    </location>
</feature>
<gene>
    <name evidence="19" type="ORF">C4F50_09045</name>
</gene>
<evidence type="ECO:0000256" key="14">
    <source>
        <dbReference type="PROSITE-ProRule" id="PRU01360"/>
    </source>
</evidence>
<keyword evidence="10 15" id="KW-0798">TonB box</keyword>
<keyword evidence="11 14" id="KW-0472">Membrane</keyword>
<dbReference type="EMBL" id="PRDM01000002">
    <property type="protein sequence ID" value="MBE8725092.1"/>
    <property type="molecule type" value="Genomic_DNA"/>
</dbReference>
<evidence type="ECO:0000313" key="19">
    <source>
        <dbReference type="EMBL" id="MBE8725092.1"/>
    </source>
</evidence>
<evidence type="ECO:0000256" key="16">
    <source>
        <dbReference type="SAM" id="SignalP"/>
    </source>
</evidence>
<sequence>MKFKFTISFLSLCLALLTSVSVLAQEKATIKGQISLTNGEAADNVYVVLKGTKIGTTTDESGFYEIKNIKPGNYVIKVSGIGYSSKEKSITLNSGDSIIEDFKISENSEQLNEIVVNGNRKNPLARKETQQVSRLPLKNLENPQVYTTITSELLKEQVVTNIDDALKNAPGLSPLWASTGRGGDGAGYFSLRGFAVQPTMTNGLPALNTGSIDPANIDKIEVIKGPSGTLFGSSLISYGGLINLTTKKPYDHFGGEVSYTAGSYGLNRVTADVNTPVDDEHKINFRVNTAYHTENSFQDAGFRKSFFFAPSLSYQASDRLSFFINTEFMNNKQTNPTMLFLDRGAPLRVHNMDELGYDNKRSYTSNELAIETPSYSLQGQMNYKISDQWTSQTVLSRGSSKSEGYYTYLYEGTQFFPAQVSEGIVLGRSMNYQNTTTLTTDIQQNFIGDFKLGSLRNRIVVGLDYFNRGQIDNGSGYVSNGRVYIGNLDLATVNQYVFGITDPANYITNGDSGNLTKAGSDKLLAETNANNNKTKQEVISAYASDVINITPGLSAMASLRVDRFMTAGDVTTNADDYNQTSFSPKFGLVYQPIIDKVSIFANYMDGFANSAPTNDILTDGSSLPRTFKPEHANQFEIGTKLNVLKDKIYATLSYYDIKVTDQVYTVYDYSGPIPTQTSFQDGAQRNKGFEAEIVASPVSGLNIVAGYSYVDAILTAGDPSFVGNRPESSGPRNTANFWASYKFPQGGLQGFGLGFGGNYADKNLIMNRNVVGQFTIPSYTVLNSSVFYGTEKFTLTLKLDNIANVDTYDGWSTIHPKNMRSVSANFSYRF</sequence>
<keyword evidence="4 14" id="KW-1134">Transmembrane beta strand</keyword>
<keyword evidence="8" id="KW-0408">Iron</keyword>
<evidence type="ECO:0000256" key="3">
    <source>
        <dbReference type="ARBA" id="ARBA00022448"/>
    </source>
</evidence>
<dbReference type="SUPFAM" id="SSF49464">
    <property type="entry name" value="Carboxypeptidase regulatory domain-like"/>
    <property type="match status" value="1"/>
</dbReference>
<evidence type="ECO:0000256" key="1">
    <source>
        <dbReference type="ARBA" id="ARBA00004571"/>
    </source>
</evidence>
<dbReference type="CDD" id="cd01347">
    <property type="entry name" value="ligand_gated_channel"/>
    <property type="match status" value="1"/>
</dbReference>
<evidence type="ECO:0000256" key="15">
    <source>
        <dbReference type="RuleBase" id="RU003357"/>
    </source>
</evidence>
<dbReference type="PROSITE" id="PS52016">
    <property type="entry name" value="TONB_DEPENDENT_REC_3"/>
    <property type="match status" value="1"/>
</dbReference>
<dbReference type="Pfam" id="PF00593">
    <property type="entry name" value="TonB_dep_Rec_b-barrel"/>
    <property type="match status" value="1"/>
</dbReference>
<proteinExistence type="inferred from homology"/>
<dbReference type="InterPro" id="IPR010105">
    <property type="entry name" value="TonB_sidphr_rcpt"/>
</dbReference>
<keyword evidence="12 19" id="KW-0675">Receptor</keyword>
<evidence type="ECO:0000256" key="8">
    <source>
        <dbReference type="ARBA" id="ARBA00023004"/>
    </source>
</evidence>
<evidence type="ECO:0000256" key="9">
    <source>
        <dbReference type="ARBA" id="ARBA00023065"/>
    </source>
</evidence>
<evidence type="ECO:0000259" key="18">
    <source>
        <dbReference type="Pfam" id="PF07715"/>
    </source>
</evidence>
<dbReference type="PANTHER" id="PTHR32552:SF68">
    <property type="entry name" value="FERRICHROME OUTER MEMBRANE TRANSPORTER_PHAGE RECEPTOR"/>
    <property type="match status" value="1"/>
</dbReference>
<organism evidence="19 20">
    <name type="scientific">Flavobacterium hungaricum</name>
    <dbReference type="NCBI Taxonomy" id="2082725"/>
    <lineage>
        <taxon>Bacteria</taxon>
        <taxon>Pseudomonadati</taxon>
        <taxon>Bacteroidota</taxon>
        <taxon>Flavobacteriia</taxon>
        <taxon>Flavobacteriales</taxon>
        <taxon>Flavobacteriaceae</taxon>
        <taxon>Flavobacterium</taxon>
    </lineage>
</organism>
<evidence type="ECO:0000256" key="4">
    <source>
        <dbReference type="ARBA" id="ARBA00022452"/>
    </source>
</evidence>
<feature type="signal peptide" evidence="16">
    <location>
        <begin position="1"/>
        <end position="24"/>
    </location>
</feature>
<dbReference type="InterPro" id="IPR000531">
    <property type="entry name" value="Beta-barrel_TonB"/>
</dbReference>
<evidence type="ECO:0000259" key="17">
    <source>
        <dbReference type="Pfam" id="PF00593"/>
    </source>
</evidence>
<comment type="subcellular location">
    <subcellularLocation>
        <location evidence="1 14">Cell outer membrane</location>
        <topology evidence="1 14">Multi-pass membrane protein</topology>
    </subcellularLocation>
</comment>
<reference evidence="19 20" key="1">
    <citation type="submission" date="2018-07" db="EMBL/GenBank/DDBJ databases">
        <title>Genome assembly of strain KB82.</title>
        <authorList>
            <person name="Kukolya J."/>
            <person name="Horvath B."/>
            <person name="Nagy I."/>
            <person name="Toth A."/>
        </authorList>
    </citation>
    <scope>NUCLEOTIDE SEQUENCE [LARGE SCALE GENOMIC DNA]</scope>
    <source>
        <strain evidence="19 20">Kb82</strain>
    </source>
</reference>
<evidence type="ECO:0000256" key="5">
    <source>
        <dbReference type="ARBA" id="ARBA00022496"/>
    </source>
</evidence>
<protein>
    <submittedName>
        <fullName evidence="19">TonB-dependent siderophore receptor</fullName>
    </submittedName>
</protein>
<dbReference type="PANTHER" id="PTHR32552">
    <property type="entry name" value="FERRICHROME IRON RECEPTOR-RELATED"/>
    <property type="match status" value="1"/>
</dbReference>
<keyword evidence="7 16" id="KW-0732">Signal</keyword>
<keyword evidence="13 14" id="KW-0998">Cell outer membrane</keyword>
<dbReference type="InterPro" id="IPR012910">
    <property type="entry name" value="Plug_dom"/>
</dbReference>
<dbReference type="InterPro" id="IPR039426">
    <property type="entry name" value="TonB-dep_rcpt-like"/>
</dbReference>
<name>A0ABR9TKA3_9FLAO</name>
<keyword evidence="3 14" id="KW-0813">Transport</keyword>
<dbReference type="Gene3D" id="2.40.170.20">
    <property type="entry name" value="TonB-dependent receptor, beta-barrel domain"/>
    <property type="match status" value="1"/>
</dbReference>
<evidence type="ECO:0000256" key="12">
    <source>
        <dbReference type="ARBA" id="ARBA00023170"/>
    </source>
</evidence>
<feature type="domain" description="TonB-dependent receptor plug" evidence="18">
    <location>
        <begin position="140"/>
        <end position="234"/>
    </location>
</feature>
<dbReference type="Proteomes" id="UP000640614">
    <property type="component" value="Unassembled WGS sequence"/>
</dbReference>
<evidence type="ECO:0000256" key="11">
    <source>
        <dbReference type="ARBA" id="ARBA00023136"/>
    </source>
</evidence>
<comment type="similarity">
    <text evidence="2 14 15">Belongs to the TonB-dependent receptor family.</text>
</comment>
<dbReference type="InterPro" id="IPR008969">
    <property type="entry name" value="CarboxyPept-like_regulatory"/>
</dbReference>
<dbReference type="Pfam" id="PF07715">
    <property type="entry name" value="Plug"/>
    <property type="match status" value="1"/>
</dbReference>
<dbReference type="RefSeq" id="WP_193846098.1">
    <property type="nucleotide sequence ID" value="NZ_PRDM01000002.1"/>
</dbReference>
<keyword evidence="5" id="KW-0410">Iron transport</keyword>
<keyword evidence="6 14" id="KW-0812">Transmembrane</keyword>
<keyword evidence="9" id="KW-0406">Ion transport</keyword>
<dbReference type="SUPFAM" id="SSF56935">
    <property type="entry name" value="Porins"/>
    <property type="match status" value="1"/>
</dbReference>
<evidence type="ECO:0000256" key="13">
    <source>
        <dbReference type="ARBA" id="ARBA00023237"/>
    </source>
</evidence>
<dbReference type="NCBIfam" id="TIGR01783">
    <property type="entry name" value="TonB-siderophor"/>
    <property type="match status" value="1"/>
</dbReference>
<dbReference type="Pfam" id="PF13715">
    <property type="entry name" value="CarbopepD_reg_2"/>
    <property type="match status" value="1"/>
</dbReference>
<dbReference type="Gene3D" id="2.60.40.1120">
    <property type="entry name" value="Carboxypeptidase-like, regulatory domain"/>
    <property type="match status" value="1"/>
</dbReference>
<dbReference type="InterPro" id="IPR036942">
    <property type="entry name" value="Beta-barrel_TonB_sf"/>
</dbReference>
<feature type="domain" description="TonB-dependent receptor-like beta-barrel" evidence="17">
    <location>
        <begin position="328"/>
        <end position="802"/>
    </location>
</feature>
<evidence type="ECO:0000256" key="2">
    <source>
        <dbReference type="ARBA" id="ARBA00009810"/>
    </source>
</evidence>
<accession>A0ABR9TKA3</accession>
<dbReference type="Gene3D" id="2.170.130.10">
    <property type="entry name" value="TonB-dependent receptor, plug domain"/>
    <property type="match status" value="1"/>
</dbReference>